<gene>
    <name evidence="2" type="ORF">IM811_006943</name>
</gene>
<dbReference type="Proteomes" id="UP000616885">
    <property type="component" value="Unassembled WGS sequence"/>
</dbReference>
<evidence type="ECO:0000313" key="2">
    <source>
        <dbReference type="EMBL" id="KAF9742761.1"/>
    </source>
</evidence>
<dbReference type="Gene3D" id="2.40.160.20">
    <property type="match status" value="1"/>
</dbReference>
<sequence>MSTDQFPSLEPAFTVRLYPGKDYNIGGILSGEILSAFPVTSGKVTSEPGFEIPLDAEVVMGSDMARTAPTQTHTHIDVNAILRNNDGDLLSYKYTGLVEVDEALVAILAGDPKAKSTSFGKALSHVTFETGSESLKELGTSLFVGSARFVIEDGVFSIETKGKNDGNATRWNSFSDGHLWSCFHYHVDTSSHTLDLFSNRVPDEIETWRLICLRIFEALSVGVLLVHIWFCILVPAFPYLKQFKRTDKGPDFTLDGRHVIGGLVALCADGFLNCYQYIFMWNSHSINIGVWAKFLPFHNHASSSRYAESLLWGPPMYVYFCAGFGIVGSKMAMPLRARFPQLSNAGVLTIVRCIEFVLDFIIENLAIRITHGYGFAKTYRPLTLFPEKVYQFPIYESIFVASLGCVFTTMRLKAFENGRSPVEAGYEHWHPRLQNAVRTFAVIGFSAGAVVMFYHLPLNWLGVIGDCHADMPSYMKPGPVE</sequence>
<reference evidence="2" key="1">
    <citation type="submission" date="2020-10" db="EMBL/GenBank/DDBJ databases">
        <title>High-Quality Genome Resource of Clonostachys rosea strain S41 by Oxford Nanopore Long-Read Sequencing.</title>
        <authorList>
            <person name="Wang H."/>
        </authorList>
    </citation>
    <scope>NUCLEOTIDE SEQUENCE</scope>
    <source>
        <strain evidence="2">S41</strain>
    </source>
</reference>
<dbReference type="Pfam" id="PF11578">
    <property type="entry name" value="DUF3237"/>
    <property type="match status" value="1"/>
</dbReference>
<protein>
    <submittedName>
        <fullName evidence="2">Uncharacterized protein</fullName>
    </submittedName>
</protein>
<dbReference type="InterPro" id="IPR033459">
    <property type="entry name" value="AveC-like"/>
</dbReference>
<feature type="transmembrane region" description="Helical" evidence="1">
    <location>
        <begin position="316"/>
        <end position="333"/>
    </location>
</feature>
<comment type="caution">
    <text evidence="2">The sequence shown here is derived from an EMBL/GenBank/DDBJ whole genome shotgun (WGS) entry which is preliminary data.</text>
</comment>
<feature type="transmembrane region" description="Helical" evidence="1">
    <location>
        <begin position="260"/>
        <end position="278"/>
    </location>
</feature>
<keyword evidence="1" id="KW-0472">Membrane</keyword>
<proteinExistence type="predicted"/>
<feature type="transmembrane region" description="Helical" evidence="1">
    <location>
        <begin position="436"/>
        <end position="456"/>
    </location>
</feature>
<feature type="transmembrane region" description="Helical" evidence="1">
    <location>
        <begin position="219"/>
        <end position="240"/>
    </location>
</feature>
<accession>A0A8H7K1N4</accession>
<keyword evidence="1" id="KW-0812">Transmembrane</keyword>
<dbReference type="AlphaFoldDB" id="A0A8H7K1N4"/>
<organism evidence="2 3">
    <name type="scientific">Bionectria ochroleuca</name>
    <name type="common">Gliocladium roseum</name>
    <dbReference type="NCBI Taxonomy" id="29856"/>
    <lineage>
        <taxon>Eukaryota</taxon>
        <taxon>Fungi</taxon>
        <taxon>Dikarya</taxon>
        <taxon>Ascomycota</taxon>
        <taxon>Pezizomycotina</taxon>
        <taxon>Sordariomycetes</taxon>
        <taxon>Hypocreomycetidae</taxon>
        <taxon>Hypocreales</taxon>
        <taxon>Bionectriaceae</taxon>
        <taxon>Clonostachys</taxon>
    </lineage>
</organism>
<dbReference type="EMBL" id="JADCTT010000019">
    <property type="protein sequence ID" value="KAF9742761.1"/>
    <property type="molecule type" value="Genomic_DNA"/>
</dbReference>
<evidence type="ECO:0000313" key="3">
    <source>
        <dbReference type="Proteomes" id="UP000616885"/>
    </source>
</evidence>
<dbReference type="Pfam" id="PF17198">
    <property type="entry name" value="AveC_like"/>
    <property type="match status" value="1"/>
</dbReference>
<evidence type="ECO:0000256" key="1">
    <source>
        <dbReference type="SAM" id="Phobius"/>
    </source>
</evidence>
<name>A0A8H7K1N4_BIOOC</name>
<keyword evidence="1" id="KW-1133">Transmembrane helix</keyword>